<sequence>MATKYQHAADRRESSAVRNKKKTTARQIQIYKKAARRVTTAEHHAAAGRAAADSERVVTEHALNKTDRSLRRQPRPGKITSGRAAGASAASAHHHPVQPQGTVQANMDRISQTTRLFLNTNSAPPRTRAASLSRPMTSPAPHIPPPLHNSLHFPPLPSTGPQGEPVRGGQRTAAVRTVATPSRATETVDPPPTRGAQQTERKPKRTNVYYYIEETALPKLSI</sequence>
<proteinExistence type="predicted"/>
<keyword evidence="3" id="KW-1185">Reference proteome</keyword>
<feature type="compositionally biased region" description="Basic and acidic residues" evidence="1">
    <location>
        <begin position="52"/>
        <end position="70"/>
    </location>
</feature>
<feature type="region of interest" description="Disordered" evidence="1">
    <location>
        <begin position="1"/>
        <end position="103"/>
    </location>
</feature>
<dbReference type="KEGG" id="dpl:KGM_204600"/>
<dbReference type="EMBL" id="AGBW02009112">
    <property type="protein sequence ID" value="OWR51649.1"/>
    <property type="molecule type" value="Genomic_DNA"/>
</dbReference>
<evidence type="ECO:0000313" key="3">
    <source>
        <dbReference type="Proteomes" id="UP000007151"/>
    </source>
</evidence>
<evidence type="ECO:0000256" key="1">
    <source>
        <dbReference type="SAM" id="MobiDB-lite"/>
    </source>
</evidence>
<reference evidence="2 3" key="1">
    <citation type="journal article" date="2011" name="Cell">
        <title>The monarch butterfly genome yields insights into long-distance migration.</title>
        <authorList>
            <person name="Zhan S."/>
            <person name="Merlin C."/>
            <person name="Boore J.L."/>
            <person name="Reppert S.M."/>
        </authorList>
    </citation>
    <scope>NUCLEOTIDE SEQUENCE [LARGE SCALE GENOMIC DNA]</scope>
    <source>
        <strain evidence="2">F-2</strain>
    </source>
</reference>
<gene>
    <name evidence="2" type="ORF">KGM_204600</name>
</gene>
<protein>
    <submittedName>
        <fullName evidence="2">Uncharacterized protein</fullName>
    </submittedName>
</protein>
<name>A0A212FD31_DANPL</name>
<accession>A0A212FD31</accession>
<organism evidence="2 3">
    <name type="scientific">Danaus plexippus plexippus</name>
    <dbReference type="NCBI Taxonomy" id="278856"/>
    <lineage>
        <taxon>Eukaryota</taxon>
        <taxon>Metazoa</taxon>
        <taxon>Ecdysozoa</taxon>
        <taxon>Arthropoda</taxon>
        <taxon>Hexapoda</taxon>
        <taxon>Insecta</taxon>
        <taxon>Pterygota</taxon>
        <taxon>Neoptera</taxon>
        <taxon>Endopterygota</taxon>
        <taxon>Lepidoptera</taxon>
        <taxon>Glossata</taxon>
        <taxon>Ditrysia</taxon>
        <taxon>Papilionoidea</taxon>
        <taxon>Nymphalidae</taxon>
        <taxon>Danainae</taxon>
        <taxon>Danaini</taxon>
        <taxon>Danaina</taxon>
        <taxon>Danaus</taxon>
        <taxon>Danaus</taxon>
    </lineage>
</organism>
<dbReference type="AlphaFoldDB" id="A0A212FD31"/>
<comment type="caution">
    <text evidence="2">The sequence shown here is derived from an EMBL/GenBank/DDBJ whole genome shotgun (WGS) entry which is preliminary data.</text>
</comment>
<dbReference type="Proteomes" id="UP000007151">
    <property type="component" value="Unassembled WGS sequence"/>
</dbReference>
<feature type="region of interest" description="Disordered" evidence="1">
    <location>
        <begin position="117"/>
        <end position="206"/>
    </location>
</feature>
<evidence type="ECO:0000313" key="2">
    <source>
        <dbReference type="EMBL" id="OWR51649.1"/>
    </source>
</evidence>
<feature type="compositionally biased region" description="Low complexity" evidence="1">
    <location>
        <begin position="81"/>
        <end position="91"/>
    </location>
</feature>
<dbReference type="InParanoid" id="A0A212FD31"/>